<name>A0A3S2Q5L1_ORYJA</name>
<reference evidence="1 2" key="1">
    <citation type="submission" date="2018-11" db="EMBL/GenBank/DDBJ databases">
        <authorList>
            <person name="Lopez-Roques C."/>
            <person name="Donnadieu C."/>
            <person name="Bouchez O."/>
            <person name="Klopp C."/>
            <person name="Cabau C."/>
            <person name="Zahm M."/>
        </authorList>
    </citation>
    <scope>NUCLEOTIDE SEQUENCE [LARGE SCALE GENOMIC DNA]</scope>
    <source>
        <strain evidence="1">RS831</strain>
        <tissue evidence="1">Whole body</tissue>
    </source>
</reference>
<gene>
    <name evidence="1" type="ORF">OJAV_G00069020</name>
</gene>
<sequence>MVSVVTEAHAWLIHSMTCRKVAWRILPVAVKLCSPSVIHCSHRRRNAALKLRFTEMSSGWSTFVKPPGMIAGMELKTLSFALDCGVMCARMLSITSRALRVLKKPSGRFV</sequence>
<dbReference type="Proteomes" id="UP000283210">
    <property type="component" value="Chromosome 7"/>
</dbReference>
<proteinExistence type="predicted"/>
<evidence type="ECO:0000313" key="1">
    <source>
        <dbReference type="EMBL" id="RVE70831.1"/>
    </source>
</evidence>
<keyword evidence="2" id="KW-1185">Reference proteome</keyword>
<evidence type="ECO:0000313" key="2">
    <source>
        <dbReference type="Proteomes" id="UP000283210"/>
    </source>
</evidence>
<reference evidence="1 2" key="2">
    <citation type="submission" date="2019-01" db="EMBL/GenBank/DDBJ databases">
        <title>A chromosome length genome reference of the Java medaka (oryzias javanicus).</title>
        <authorList>
            <person name="Herpin A."/>
            <person name="Takehana Y."/>
            <person name="Naruse K."/>
            <person name="Ansai S."/>
            <person name="Kawaguchi M."/>
        </authorList>
    </citation>
    <scope>NUCLEOTIDE SEQUENCE [LARGE SCALE GENOMIC DNA]</scope>
    <source>
        <strain evidence="1">RS831</strain>
        <tissue evidence="1">Whole body</tissue>
    </source>
</reference>
<organism evidence="1 2">
    <name type="scientific">Oryzias javanicus</name>
    <name type="common">Javanese ricefish</name>
    <name type="synonym">Aplocheilus javanicus</name>
    <dbReference type="NCBI Taxonomy" id="123683"/>
    <lineage>
        <taxon>Eukaryota</taxon>
        <taxon>Metazoa</taxon>
        <taxon>Chordata</taxon>
        <taxon>Craniata</taxon>
        <taxon>Vertebrata</taxon>
        <taxon>Euteleostomi</taxon>
        <taxon>Actinopterygii</taxon>
        <taxon>Neopterygii</taxon>
        <taxon>Teleostei</taxon>
        <taxon>Neoteleostei</taxon>
        <taxon>Acanthomorphata</taxon>
        <taxon>Ovalentaria</taxon>
        <taxon>Atherinomorphae</taxon>
        <taxon>Beloniformes</taxon>
        <taxon>Adrianichthyidae</taxon>
        <taxon>Oryziinae</taxon>
        <taxon>Oryzias</taxon>
    </lineage>
</organism>
<dbReference type="AlphaFoldDB" id="A0A3S2Q5L1"/>
<protein>
    <submittedName>
        <fullName evidence="1">Uncharacterized protein</fullName>
    </submittedName>
</protein>
<accession>A0A3S2Q5L1</accession>
<dbReference type="EMBL" id="CM012443">
    <property type="protein sequence ID" value="RVE70831.1"/>
    <property type="molecule type" value="Genomic_DNA"/>
</dbReference>